<dbReference type="KEGG" id="vg:11536648"/>
<dbReference type="OrthoDB" id="24238at10239"/>
<dbReference type="Proteomes" id="UP000005445">
    <property type="component" value="Segment"/>
</dbReference>
<evidence type="ECO:0000313" key="2">
    <source>
        <dbReference type="Proteomes" id="UP000005445"/>
    </source>
</evidence>
<name>G9B1Z4_9CAUD</name>
<dbReference type="GeneID" id="11536648"/>
<accession>G9B1Z4</accession>
<organism evidence="1 2">
    <name type="scientific">Bacillus phage W.Ph</name>
    <dbReference type="NCBI Taxonomy" id="764595"/>
    <lineage>
        <taxon>Viruses</taxon>
        <taxon>Duplodnaviria</taxon>
        <taxon>Heunggongvirae</taxon>
        <taxon>Uroviricota</taxon>
        <taxon>Caudoviricetes</taxon>
        <taxon>Herelleviridae</taxon>
        <taxon>Bastillevirinae</taxon>
        <taxon>Wphvirus</taxon>
        <taxon>Wphvirus WPh</taxon>
    </lineage>
</organism>
<dbReference type="RefSeq" id="YP_004957258.1">
    <property type="nucleotide sequence ID" value="NC_016563.1"/>
</dbReference>
<dbReference type="EMBL" id="HM144387">
    <property type="protein sequence ID" value="ADH03389.1"/>
    <property type="molecule type" value="Genomic_DNA"/>
</dbReference>
<proteinExistence type="predicted"/>
<sequence>MYIEVNYGHVDGTDFYKVVKELEYEFGYKGQAWDMVVASGDMEVLAGFLAGEGLVVELDGEVVC</sequence>
<keyword evidence="2" id="KW-1185">Reference proteome</keyword>
<reference evidence="1 2" key="1">
    <citation type="submission" date="2013-01" db="EMBL/GenBank/DDBJ databases">
        <title>Large myovirus of Bacillus.</title>
        <authorList>
            <person name="Klumpp J."/>
            <person name="Beyer W."/>
            <person name="Loessner M.J."/>
        </authorList>
    </citation>
    <scope>NUCLEOTIDE SEQUENCE [LARGE SCALE GENOMIC DNA]</scope>
</reference>
<protein>
    <submittedName>
        <fullName evidence="1">Gp243</fullName>
    </submittedName>
</protein>
<evidence type="ECO:0000313" key="1">
    <source>
        <dbReference type="EMBL" id="ADH03389.1"/>
    </source>
</evidence>